<reference evidence="1 2" key="1">
    <citation type="submission" date="2011-09" db="EMBL/GenBank/DDBJ databases">
        <title>The draft genome of Treponema saccharophilum DSM 2985.</title>
        <authorList>
            <consortium name="US DOE Joint Genome Institute (JGI-PGF)"/>
            <person name="Lucas S."/>
            <person name="Copeland A."/>
            <person name="Lapidus A."/>
            <person name="Glavina del Rio T."/>
            <person name="Dalin E."/>
            <person name="Tice H."/>
            <person name="Bruce D."/>
            <person name="Goodwin L."/>
            <person name="Pitluck S."/>
            <person name="Peters L."/>
            <person name="Kyrpides N."/>
            <person name="Mavromatis K."/>
            <person name="Ivanova N."/>
            <person name="Markowitz V."/>
            <person name="Cheng J.-F."/>
            <person name="Hugenholtz P."/>
            <person name="Woyke T."/>
            <person name="Wu D."/>
            <person name="Gronow S."/>
            <person name="Wellnitz S."/>
            <person name="Brambilla E."/>
            <person name="Klenk H.-P."/>
            <person name="Eisen J.A."/>
        </authorList>
    </citation>
    <scope>NUCLEOTIDE SEQUENCE [LARGE SCALE GENOMIC DNA]</scope>
    <source>
        <strain evidence="1 2">DSM 2985</strain>
    </source>
</reference>
<dbReference type="PATRIC" id="fig|907348.3.peg.1426"/>
<sequence>MEETSFTKEDAQKLLAENPRCVVIPEGVTSFMSYPFADNASIEEIHLPKSITSIEMAFKNNENLTVIEYSGTLVEWEKIINIYAMLETSAKSVKCADGEWEVPTLHITTNYSKSRVLQKCARFAESVVIPDDVEEICGNAFSGCKKIKSLTIPESVKTIRGANYGGHFAFDRMESLEEIEIPATVESFEAKFCGCTSLKTVRMKFTQKELGSHTFHDNIKIGVDKTNTVWRDIRQELSCPALETVELPIVETINKCLKGLPALKTVIFPDELGSLDPLDILTIPESAEILVGENAKIAKTYIEKDGKTTAEIIYVKKTGRLLAVRTKETKLALPDCIKQIEPNCFPPCVIELEMPKSLKKIKLPKKDRWNDYEIDITCSKNLLAFLENYDINSSDAVKEKLKKEKIATVAAVGAGGLAMSALDGLDVETKAVTKPRVGSTISVKLPYEYKIEFFYPKKQKTEEQEALTALFAALTAEHDEATESKLEYLENIWNVGNKNKEILKAELTKADFDDATIQVLLEKKLEGTDVKATVENHIVKLVAQDRFVVVCKAEYPKYAYSPFRIDSDFEMLKNSAEKIAAAKSLEEVQAEVKWLEAFAIDTQNWKKGE</sequence>
<dbReference type="AlphaFoldDB" id="H7EKK4"/>
<keyword evidence="2" id="KW-1185">Reference proteome</keyword>
<evidence type="ECO:0008006" key="3">
    <source>
        <dbReference type="Google" id="ProtNLM"/>
    </source>
</evidence>
<dbReference type="Pfam" id="PF13306">
    <property type="entry name" value="LRR_5"/>
    <property type="match status" value="2"/>
</dbReference>
<dbReference type="STRING" id="907348.TresaDRAFT_1661"/>
<proteinExistence type="predicted"/>
<dbReference type="InterPro" id="IPR053139">
    <property type="entry name" value="Surface_bspA-like"/>
</dbReference>
<dbReference type="Gene3D" id="3.80.10.10">
    <property type="entry name" value="Ribonuclease Inhibitor"/>
    <property type="match status" value="2"/>
</dbReference>
<dbReference type="PANTHER" id="PTHR45661:SF3">
    <property type="entry name" value="IG-LIKE DOMAIN-CONTAINING PROTEIN"/>
    <property type="match status" value="1"/>
</dbReference>
<dbReference type="EMBL" id="AGRW01000045">
    <property type="protein sequence ID" value="EIC01909.1"/>
    <property type="molecule type" value="Genomic_DNA"/>
</dbReference>
<name>H7EKK4_9SPIR</name>
<comment type="caution">
    <text evidence="1">The sequence shown here is derived from an EMBL/GenBank/DDBJ whole genome shotgun (WGS) entry which is preliminary data.</text>
</comment>
<organism evidence="1 2">
    <name type="scientific">Treponema saccharophilum DSM 2985</name>
    <dbReference type="NCBI Taxonomy" id="907348"/>
    <lineage>
        <taxon>Bacteria</taxon>
        <taxon>Pseudomonadati</taxon>
        <taxon>Spirochaetota</taxon>
        <taxon>Spirochaetia</taxon>
        <taxon>Spirochaetales</taxon>
        <taxon>Treponemataceae</taxon>
        <taxon>Treponema</taxon>
    </lineage>
</organism>
<gene>
    <name evidence="1" type="ORF">TresaDRAFT_1661</name>
</gene>
<dbReference type="InterPro" id="IPR032675">
    <property type="entry name" value="LRR_dom_sf"/>
</dbReference>
<dbReference type="InterPro" id="IPR026906">
    <property type="entry name" value="LRR_5"/>
</dbReference>
<evidence type="ECO:0000313" key="1">
    <source>
        <dbReference type="EMBL" id="EIC01909.1"/>
    </source>
</evidence>
<dbReference type="PANTHER" id="PTHR45661">
    <property type="entry name" value="SURFACE ANTIGEN"/>
    <property type="match status" value="1"/>
</dbReference>
<evidence type="ECO:0000313" key="2">
    <source>
        <dbReference type="Proteomes" id="UP000003571"/>
    </source>
</evidence>
<dbReference type="Proteomes" id="UP000003571">
    <property type="component" value="Unassembled WGS sequence"/>
</dbReference>
<dbReference type="OrthoDB" id="361769at2"/>
<accession>H7EKK4</accession>
<protein>
    <recommendedName>
        <fullName evidence="3">Leucine-rich repeat domain-containing protein</fullName>
    </recommendedName>
</protein>
<dbReference type="RefSeq" id="WP_002704154.1">
    <property type="nucleotide sequence ID" value="NZ_AGRW01000045.1"/>
</dbReference>
<dbReference type="eggNOG" id="COG4886">
    <property type="taxonomic scope" value="Bacteria"/>
</dbReference>